<organism evidence="5">
    <name type="scientific">Eggerthella guodeyinii</name>
    <dbReference type="NCBI Taxonomy" id="2690837"/>
    <lineage>
        <taxon>Bacteria</taxon>
        <taxon>Bacillati</taxon>
        <taxon>Actinomycetota</taxon>
        <taxon>Coriobacteriia</taxon>
        <taxon>Eggerthellales</taxon>
        <taxon>Eggerthellaceae</taxon>
        <taxon>Eggerthella</taxon>
    </lineage>
</organism>
<dbReference type="InterPro" id="IPR045851">
    <property type="entry name" value="AMP-bd_C_sf"/>
</dbReference>
<evidence type="ECO:0000256" key="1">
    <source>
        <dbReference type="ARBA" id="ARBA00006432"/>
    </source>
</evidence>
<comment type="similarity">
    <text evidence="1">Belongs to the ATP-dependent AMP-binding enzyme family.</text>
</comment>
<dbReference type="Pfam" id="PF00501">
    <property type="entry name" value="AMP-binding"/>
    <property type="match status" value="1"/>
</dbReference>
<dbReference type="Gene3D" id="3.40.50.12780">
    <property type="entry name" value="N-terminal domain of ligase-like"/>
    <property type="match status" value="1"/>
</dbReference>
<evidence type="ECO:0000256" key="2">
    <source>
        <dbReference type="ARBA" id="ARBA00022598"/>
    </source>
</evidence>
<keyword evidence="2 5" id="KW-0436">Ligase</keyword>
<evidence type="ECO:0000259" key="3">
    <source>
        <dbReference type="Pfam" id="PF00501"/>
    </source>
</evidence>
<dbReference type="NCBIfam" id="NF004758">
    <property type="entry name" value="PRK06087.1"/>
    <property type="match status" value="1"/>
</dbReference>
<sequence>MITDLKINAERKRFYYEKGYWTDKTIGDVWADRAASHPERTYVTDDQGSSYTYGEVDDRAARLASWLIAEGVRPGDVVTFQVPIWAEFCIVYVACLKCGAVMHPVPPNFNDEDLVYNMNKVGSRAFICPTEFHRCDFVAQAYAVKDRIPTLTSIAFIDKQAPAPDGAPCLSGICASFEPVRERAAASSDDVACILSTSGTTGRQKAVLFTHNNILFSERSYVKGLGRTADDVMYMPSPLNHATGFYHGLISPMILGGRTVLQEHFDAAGAFELCNREGVTWSMGATPFIYDILKYLTAENLGSFDTLRLFICGGAPVPSTLVQCAHAHGILLCECYGSTESCPHAFVPPEHCLEWNGAWSGIPFPGIEVRVVDADHRDVAPGTQGEEISRGPHQFVGYLNDRERTDRALDDDGWFYSGDLCYMDEAGRIRINGRKKEIIIRGGENICANEIDENLMECPGIGDHATIGMPDERLGERICTFAVATGDERPALADITDFLAEHHVAKRLWPERIEYIDEIPKTATGKVKRHLLAAELAERMK</sequence>
<name>A0A6L7IRV0_9ACTN</name>
<protein>
    <submittedName>
        <fullName evidence="5">Medium-chain fatty-acid--CoA ligase</fullName>
    </submittedName>
</protein>
<dbReference type="KEGG" id="egd:GS424_010490"/>
<dbReference type="EMBL" id="CP063310">
    <property type="protein sequence ID" value="QOS70014.1"/>
    <property type="molecule type" value="Genomic_DNA"/>
</dbReference>
<accession>A0A6L7IRV0</accession>
<feature type="domain" description="AMP-binding enzyme C-terminal" evidence="4">
    <location>
        <begin position="450"/>
        <end position="526"/>
    </location>
</feature>
<dbReference type="Proteomes" id="UP000478463">
    <property type="component" value="Chromosome"/>
</dbReference>
<dbReference type="InterPro" id="IPR025110">
    <property type="entry name" value="AMP-bd_C"/>
</dbReference>
<evidence type="ECO:0000259" key="4">
    <source>
        <dbReference type="Pfam" id="PF13193"/>
    </source>
</evidence>
<evidence type="ECO:0000313" key="5">
    <source>
        <dbReference type="EMBL" id="QOS70014.1"/>
    </source>
</evidence>
<dbReference type="GO" id="GO:0031956">
    <property type="term" value="F:medium-chain fatty acid-CoA ligase activity"/>
    <property type="evidence" value="ECO:0007669"/>
    <property type="project" value="TreeGrafter"/>
</dbReference>
<feature type="domain" description="AMP-dependent synthetase/ligase" evidence="3">
    <location>
        <begin position="32"/>
        <end position="399"/>
    </location>
</feature>
<dbReference type="AlphaFoldDB" id="A0A6L7IRV0"/>
<proteinExistence type="inferred from homology"/>
<dbReference type="Gene3D" id="3.30.300.30">
    <property type="match status" value="1"/>
</dbReference>
<dbReference type="InterPro" id="IPR000873">
    <property type="entry name" value="AMP-dep_synth/lig_dom"/>
</dbReference>
<dbReference type="PANTHER" id="PTHR43201:SF5">
    <property type="entry name" value="MEDIUM-CHAIN ACYL-COA LIGASE ACSF2, MITOCHONDRIAL"/>
    <property type="match status" value="1"/>
</dbReference>
<gene>
    <name evidence="5" type="primary">fadK</name>
    <name evidence="5" type="ORF">GS424_010490</name>
</gene>
<reference evidence="5" key="1">
    <citation type="submission" date="2020-10" db="EMBL/GenBank/DDBJ databases">
        <title>Eggerthella sp. nov., isolated from human feces.</title>
        <authorList>
            <person name="Yajun G."/>
        </authorList>
    </citation>
    <scope>NUCLEOTIDE SEQUENCE [LARGE SCALE GENOMIC DNA]</scope>
    <source>
        <strain evidence="5 6">HF-1101</strain>
    </source>
</reference>
<dbReference type="InterPro" id="IPR042099">
    <property type="entry name" value="ANL_N_sf"/>
</dbReference>
<dbReference type="SUPFAM" id="SSF56801">
    <property type="entry name" value="Acetyl-CoA synthetase-like"/>
    <property type="match status" value="1"/>
</dbReference>
<dbReference type="Pfam" id="PF13193">
    <property type="entry name" value="AMP-binding_C"/>
    <property type="match status" value="1"/>
</dbReference>
<dbReference type="GO" id="GO:0006631">
    <property type="term" value="P:fatty acid metabolic process"/>
    <property type="evidence" value="ECO:0007669"/>
    <property type="project" value="TreeGrafter"/>
</dbReference>
<dbReference type="PANTHER" id="PTHR43201">
    <property type="entry name" value="ACYL-COA SYNTHETASE"/>
    <property type="match status" value="1"/>
</dbReference>
<dbReference type="RefSeq" id="WP_160942366.1">
    <property type="nucleotide sequence ID" value="NZ_CP063310.1"/>
</dbReference>
<evidence type="ECO:0000313" key="6">
    <source>
        <dbReference type="Proteomes" id="UP000478463"/>
    </source>
</evidence>